<evidence type="ECO:0000259" key="7">
    <source>
        <dbReference type="Pfam" id="PF08585"/>
    </source>
</evidence>
<dbReference type="SMART" id="SM01161">
    <property type="entry name" value="DUF1767"/>
    <property type="match status" value="1"/>
</dbReference>
<evidence type="ECO:0000313" key="13">
    <source>
        <dbReference type="Proteomes" id="UP000677054"/>
    </source>
</evidence>
<dbReference type="InterPro" id="IPR039795">
    <property type="entry name" value="LTN1/Rkr1"/>
</dbReference>
<dbReference type="Pfam" id="PF23009">
    <property type="entry name" value="UBC_like"/>
    <property type="match status" value="1"/>
</dbReference>
<keyword evidence="5" id="KW-0863">Zinc-finger</keyword>
<dbReference type="GO" id="GO:0006260">
    <property type="term" value="P:DNA replication"/>
    <property type="evidence" value="ECO:0007669"/>
    <property type="project" value="UniProtKB-KW"/>
</dbReference>
<comment type="function">
    <text evidence="5">E3 ubiquitin-protein ligase. Component of the ribosome quality control complex (RQC), a ribosome-associated complex that mediates ubiquitination and extraction of incompletely synthesized nascent chains for proteasomal degradation.</text>
</comment>
<dbReference type="GO" id="GO:1990112">
    <property type="term" value="C:RQC complex"/>
    <property type="evidence" value="ECO:0007669"/>
    <property type="project" value="UniProtKB-UniRule"/>
</dbReference>
<reference evidence="12" key="1">
    <citation type="submission" date="2020-11" db="EMBL/GenBank/DDBJ databases">
        <authorList>
            <person name="Tran Van P."/>
        </authorList>
    </citation>
    <scope>NUCLEOTIDE SEQUENCE</scope>
</reference>
<feature type="domain" description="E3 ubiquitin-protein ligase listerin ubiquitin conjugating" evidence="11">
    <location>
        <begin position="212"/>
        <end position="296"/>
    </location>
</feature>
<dbReference type="FunFam" id="2.40.50.770:FF:000002">
    <property type="entry name" value="recQ-mediated genome instability protein 1"/>
    <property type="match status" value="1"/>
</dbReference>
<dbReference type="InterPro" id="IPR042470">
    <property type="entry name" value="RMI1_N_C_sf"/>
</dbReference>
<dbReference type="GO" id="GO:0005634">
    <property type="term" value="C:nucleus"/>
    <property type="evidence" value="ECO:0007669"/>
    <property type="project" value="UniProtKB-SubCell"/>
</dbReference>
<dbReference type="OrthoDB" id="6108at2759"/>
<evidence type="ECO:0000256" key="3">
    <source>
        <dbReference type="ARBA" id="ARBA00023242"/>
    </source>
</evidence>
<dbReference type="GO" id="GO:1990116">
    <property type="term" value="P:ribosome-associated ubiquitin-dependent protein catabolic process"/>
    <property type="evidence" value="ECO:0007669"/>
    <property type="project" value="UniProtKB-UniRule"/>
</dbReference>
<comment type="pathway">
    <text evidence="5">Protein modification; protein ubiquitination.</text>
</comment>
<feature type="domain" description="RecQ-mediated genome instability protein 1 C-terminal OB-fold" evidence="8">
    <location>
        <begin position="873"/>
        <end position="946"/>
    </location>
</feature>
<accession>A0A7R8X6H0</accession>
<evidence type="ECO:0000256" key="4">
    <source>
        <dbReference type="ARBA" id="ARBA00024977"/>
    </source>
</evidence>
<dbReference type="InterPro" id="IPR054478">
    <property type="entry name" value="LTN1_UBC"/>
</dbReference>
<keyword evidence="3" id="KW-0539">Nucleus</keyword>
<dbReference type="GO" id="GO:0000166">
    <property type="term" value="F:nucleotide binding"/>
    <property type="evidence" value="ECO:0007669"/>
    <property type="project" value="InterPro"/>
</dbReference>
<dbReference type="InterPro" id="IPR013894">
    <property type="entry name" value="RMI1_OB"/>
</dbReference>
<feature type="domain" description="RecQ mediated genome instability protein 1 OB-fold" evidence="7">
    <location>
        <begin position="402"/>
        <end position="547"/>
    </location>
</feature>
<evidence type="ECO:0000313" key="12">
    <source>
        <dbReference type="EMBL" id="CAD7244670.1"/>
    </source>
</evidence>
<dbReference type="EMBL" id="LR900200">
    <property type="protein sequence ID" value="CAD7244670.1"/>
    <property type="molecule type" value="Genomic_DNA"/>
</dbReference>
<feature type="domain" description="RMI1 N-terminal" evidence="9">
    <location>
        <begin position="351"/>
        <end position="396"/>
    </location>
</feature>
<comment type="function">
    <text evidence="4">Essential component of the RMI complex, a complex that plays an important role in the processing of homologous recombination intermediates to limit DNA crossover formation in cells. Promotes TOP3A binding to double Holliday junctions (DHJ) and hence stimulates TOP3A-mediated dissolution. Required for BLM phosphorylation during mitosis. Within the BLM complex, required for BLM and TOP3A stability.</text>
</comment>
<evidence type="ECO:0000259" key="11">
    <source>
        <dbReference type="Pfam" id="PF23009"/>
    </source>
</evidence>
<dbReference type="InterPro" id="IPR049363">
    <property type="entry name" value="RMI1_N"/>
</dbReference>
<dbReference type="InterPro" id="IPR054477">
    <property type="entry name" value="LTN1_E3_ligase_6th"/>
</dbReference>
<evidence type="ECO:0000259" key="9">
    <source>
        <dbReference type="Pfam" id="PF21000"/>
    </source>
</evidence>
<dbReference type="Pfam" id="PF21000">
    <property type="entry name" value="RMI1_N_N"/>
    <property type="match status" value="1"/>
</dbReference>
<dbReference type="GO" id="GO:0072344">
    <property type="term" value="P:rescue of stalled ribosome"/>
    <property type="evidence" value="ECO:0007669"/>
    <property type="project" value="UniProtKB-UniRule"/>
</dbReference>
<dbReference type="PANTHER" id="PTHR12389:SF0">
    <property type="entry name" value="E3 UBIQUITIN-PROTEIN LIGASE LISTERIN"/>
    <property type="match status" value="1"/>
</dbReference>
<dbReference type="GO" id="GO:0008270">
    <property type="term" value="F:zinc ion binding"/>
    <property type="evidence" value="ECO:0007669"/>
    <property type="project" value="UniProtKB-KW"/>
</dbReference>
<proteinExistence type="inferred from homology"/>
<dbReference type="Gene3D" id="1.10.8.1020">
    <property type="entry name" value="RecQ-mediated genome instability protein 1, N-terminal domain"/>
    <property type="match status" value="1"/>
</dbReference>
<gene>
    <name evidence="12" type="ORF">DSTB1V02_LOCUS4557</name>
</gene>
<keyword evidence="5" id="KW-0862">Zinc</keyword>
<comment type="subunit">
    <text evidence="5">Component of the ribosome quality control complex (RQC).</text>
</comment>
<evidence type="ECO:0000256" key="1">
    <source>
        <dbReference type="ARBA" id="ARBA00004123"/>
    </source>
</evidence>
<evidence type="ECO:0000256" key="2">
    <source>
        <dbReference type="ARBA" id="ARBA00022705"/>
    </source>
</evidence>
<dbReference type="GO" id="GO:0005829">
    <property type="term" value="C:cytosol"/>
    <property type="evidence" value="ECO:0007669"/>
    <property type="project" value="UniProtKB-UniRule"/>
</dbReference>
<dbReference type="Pfam" id="PF16099">
    <property type="entry name" value="RMI1_C"/>
    <property type="match status" value="1"/>
</dbReference>
<protein>
    <recommendedName>
        <fullName evidence="5">E3 ubiquitin-protein ligase listerin</fullName>
        <ecNumber evidence="5">2.3.2.27</ecNumber>
    </recommendedName>
    <alternativeName>
        <fullName evidence="5">RING-type E3 ubiquitin transferase listerin</fullName>
    </alternativeName>
</protein>
<dbReference type="InterPro" id="IPR044881">
    <property type="entry name" value="RMI1_N_N_sf"/>
</dbReference>
<keyword evidence="5" id="KW-0808">Transferase</keyword>
<keyword evidence="5" id="KW-0479">Metal-binding</keyword>
<name>A0A7R8X6H0_9CRUS</name>
<evidence type="ECO:0000256" key="6">
    <source>
        <dbReference type="SAM" id="MobiDB-lite"/>
    </source>
</evidence>
<dbReference type="Gene3D" id="2.40.50.770">
    <property type="entry name" value="RecQ-mediated genome instability protein Rmi1, C-terminal domain"/>
    <property type="match status" value="1"/>
</dbReference>
<dbReference type="Pfam" id="PF22999">
    <property type="entry name" value="LTN1_E3_ligase_6th"/>
    <property type="match status" value="1"/>
</dbReference>
<dbReference type="GO" id="GO:0016567">
    <property type="term" value="P:protein ubiquitination"/>
    <property type="evidence" value="ECO:0007669"/>
    <property type="project" value="UniProtKB-UniPathway"/>
</dbReference>
<dbReference type="EMBL" id="CAJPEV010000683">
    <property type="protein sequence ID" value="CAG0887601.1"/>
    <property type="molecule type" value="Genomic_DNA"/>
</dbReference>
<evidence type="ECO:0000256" key="5">
    <source>
        <dbReference type="RuleBase" id="RU367090"/>
    </source>
</evidence>
<feature type="compositionally biased region" description="Basic and acidic residues" evidence="6">
    <location>
        <begin position="1"/>
        <end position="28"/>
    </location>
</feature>
<dbReference type="AlphaFoldDB" id="A0A7R8X6H0"/>
<comment type="similarity">
    <text evidence="5">Belongs to the LTN1 family.</text>
</comment>
<evidence type="ECO:0000259" key="10">
    <source>
        <dbReference type="Pfam" id="PF22999"/>
    </source>
</evidence>
<comment type="catalytic activity">
    <reaction evidence="5">
        <text>S-ubiquitinyl-[E2 ubiquitin-conjugating enzyme]-L-cysteine + [acceptor protein]-L-lysine = [E2 ubiquitin-conjugating enzyme]-L-cysteine + N(6)-ubiquitinyl-[acceptor protein]-L-lysine.</text>
        <dbReference type="EC" id="2.3.2.27"/>
    </reaction>
</comment>
<sequence length="954" mass="106279">MGYEVSKEDGKVAAGAEKEAEGKQEEPSRPPPNPLLSLLQSTTGIVDAMLSDQPLNSKCLVAPYTDSSRYTLAYLCSWILYLDFISAVPDEVQYHYLNFLREKKLMHSLLNHLLLLLPDSAILAGTEDTMFSCKPLLTTSKGESSEELQHLACQVYLLAMQILPAFVRSWYSELDKSLASSVDQFTAKYVSPILCEDEIQAVQGAEKSFVNMTVKTRKKVREVIASYAVDDSKVELVVRLPSNHPLCSVSIETGKRVGVTEKQWRTWQLQLTTFLQHQNGSLVHGLGLWNRNINKRFEGLEECYICFHVIHGTTHHVPQIPCRTCKKKFHSACLRRWFETKTITKFLNGKGIFTFPSEWVEACIDWIKVERNGCLPVLNELKELVLEQWLLSDLRELATHVLPHQLSLAHKRVLTGPFALQMNWVRDVGRPSYVQLQRLQKVDTSNLSVYTMPQDKEQGEESTVHGHGGEKITTNRMLMMELTDGAQGIKAMEYQPIPLLSPDLKPGTKVLISGKVECRRGVLMLKSEHVQVLGGEVDILMDTNKQENLLARHLELQEGREKVKGNQQARVTSAMHSKQPVPTEGILSKIPEDDDLCLHNFRNSEVLDADKCRSSSISAFPSNEYIFESEVLNDGAFLDDDDLLLSQLDESQLTGPLEQQQQPQVSSAVEHQVFSRCIPQKSTVTELIPIAEPDSVAMDMSPMKTALSSARAVRTDNKCNPSQNVSIAKHVARYPSFPTTSASSSSAYQEPFSLKKPVASQVSPSIDNDSIFITKAGPSVIGRGSTFKPVAVSLTAEKSSIILTEPQDSSTLAKPSALVKPCQDEWSRHVLDDLEVINLTPKQQQKASAIPDEEIVKLKDIQRPTVGVLGVYVVVFIYSLTSTLKTTSGTAWHLVVLLKDPSASLEANFHDSVLEKLIGFSALEASQMKHEAKVSSNSSVRHQLIQTSDTKLRL</sequence>
<dbReference type="Pfam" id="PF08585">
    <property type="entry name" value="RMI1_N_C"/>
    <property type="match status" value="1"/>
</dbReference>
<keyword evidence="5" id="KW-0833">Ubl conjugation pathway</keyword>
<dbReference type="Proteomes" id="UP000677054">
    <property type="component" value="Unassembled WGS sequence"/>
</dbReference>
<evidence type="ECO:0000259" key="8">
    <source>
        <dbReference type="Pfam" id="PF16099"/>
    </source>
</evidence>
<feature type="domain" description="E3 ubiquitin-protein ligase listerin HEAT repeat region" evidence="10">
    <location>
        <begin position="23"/>
        <end position="203"/>
    </location>
</feature>
<dbReference type="PANTHER" id="PTHR12389">
    <property type="entry name" value="ZINC FINGER PROTEIN 294"/>
    <property type="match status" value="1"/>
</dbReference>
<dbReference type="Gene3D" id="6.10.140.770">
    <property type="match status" value="1"/>
</dbReference>
<keyword evidence="2" id="KW-0235">DNA replication</keyword>
<feature type="region of interest" description="Disordered" evidence="6">
    <location>
        <begin position="1"/>
        <end position="35"/>
    </location>
</feature>
<dbReference type="GO" id="GO:0043023">
    <property type="term" value="F:ribosomal large subunit binding"/>
    <property type="evidence" value="ECO:0007669"/>
    <property type="project" value="TreeGrafter"/>
</dbReference>
<keyword evidence="13" id="KW-1185">Reference proteome</keyword>
<dbReference type="InterPro" id="IPR032199">
    <property type="entry name" value="RMI1_C"/>
</dbReference>
<dbReference type="UniPathway" id="UPA00143"/>
<organism evidence="12">
    <name type="scientific">Darwinula stevensoni</name>
    <dbReference type="NCBI Taxonomy" id="69355"/>
    <lineage>
        <taxon>Eukaryota</taxon>
        <taxon>Metazoa</taxon>
        <taxon>Ecdysozoa</taxon>
        <taxon>Arthropoda</taxon>
        <taxon>Crustacea</taxon>
        <taxon>Oligostraca</taxon>
        <taxon>Ostracoda</taxon>
        <taxon>Podocopa</taxon>
        <taxon>Podocopida</taxon>
        <taxon>Darwinulocopina</taxon>
        <taxon>Darwinuloidea</taxon>
        <taxon>Darwinulidae</taxon>
        <taxon>Darwinula</taxon>
    </lineage>
</organism>
<dbReference type="GO" id="GO:0061630">
    <property type="term" value="F:ubiquitin protein ligase activity"/>
    <property type="evidence" value="ECO:0007669"/>
    <property type="project" value="UniProtKB-UniRule"/>
</dbReference>
<dbReference type="EC" id="2.3.2.27" evidence="5"/>
<comment type="subcellular location">
    <subcellularLocation>
        <location evidence="1">Nucleus</location>
    </subcellularLocation>
</comment>